<dbReference type="EMBL" id="LCOZ01000038">
    <property type="protein sequence ID" value="KKU86825.1"/>
    <property type="molecule type" value="Genomic_DNA"/>
</dbReference>
<comment type="subcellular location">
    <subcellularLocation>
        <location evidence="7">Cell membrane</location>
        <topology evidence="7">Single-pass membrane protein</topology>
    </subcellularLocation>
</comment>
<dbReference type="InterPro" id="IPR003770">
    <property type="entry name" value="MLTG-like"/>
</dbReference>
<proteinExistence type="inferred from homology"/>
<keyword evidence="4 7" id="KW-0472">Membrane</keyword>
<keyword evidence="1 7" id="KW-1003">Cell membrane</keyword>
<comment type="function">
    <text evidence="7">Functions as a peptidoglycan terminase that cleaves nascent peptidoglycan strands endolytically to terminate their elongation.</text>
</comment>
<dbReference type="Proteomes" id="UP000034772">
    <property type="component" value="Unassembled WGS sequence"/>
</dbReference>
<evidence type="ECO:0000256" key="2">
    <source>
        <dbReference type="ARBA" id="ARBA00022692"/>
    </source>
</evidence>
<evidence type="ECO:0000256" key="7">
    <source>
        <dbReference type="HAMAP-Rule" id="MF_02065"/>
    </source>
</evidence>
<evidence type="ECO:0000256" key="4">
    <source>
        <dbReference type="ARBA" id="ARBA00023136"/>
    </source>
</evidence>
<dbReference type="PANTHER" id="PTHR30518:SF2">
    <property type="entry name" value="ENDOLYTIC MUREIN TRANSGLYCOSYLASE"/>
    <property type="match status" value="1"/>
</dbReference>
<keyword evidence="5 7" id="KW-0456">Lyase</keyword>
<protein>
    <recommendedName>
        <fullName evidence="7">Endolytic murein transglycosylase</fullName>
        <ecNumber evidence="7">4.2.2.29</ecNumber>
    </recommendedName>
    <alternativeName>
        <fullName evidence="7">Peptidoglycan lytic transglycosylase</fullName>
    </alternativeName>
    <alternativeName>
        <fullName evidence="7">Peptidoglycan polymerization terminase</fullName>
    </alternativeName>
</protein>
<evidence type="ECO:0000313" key="9">
    <source>
        <dbReference type="Proteomes" id="UP000034772"/>
    </source>
</evidence>
<dbReference type="Gene3D" id="3.30.1490.480">
    <property type="entry name" value="Endolytic murein transglycosylase"/>
    <property type="match status" value="1"/>
</dbReference>
<keyword evidence="3 7" id="KW-1133">Transmembrane helix</keyword>
<evidence type="ECO:0000256" key="3">
    <source>
        <dbReference type="ARBA" id="ARBA00022989"/>
    </source>
</evidence>
<comment type="catalytic activity">
    <reaction evidence="7">
        <text>a peptidoglycan chain = a peptidoglycan chain with N-acetyl-1,6-anhydromuramyl-[peptide] at the reducing end + a peptidoglycan chain with N-acetylglucosamine at the non-reducing end.</text>
        <dbReference type="EC" id="4.2.2.29"/>
    </reaction>
</comment>
<dbReference type="AlphaFoldDB" id="A0A0G1WX95"/>
<feature type="site" description="Important for catalytic activity" evidence="7">
    <location>
        <position position="230"/>
    </location>
</feature>
<dbReference type="GO" id="GO:0009252">
    <property type="term" value="P:peptidoglycan biosynthetic process"/>
    <property type="evidence" value="ECO:0007669"/>
    <property type="project" value="UniProtKB-UniRule"/>
</dbReference>
<dbReference type="GO" id="GO:0005886">
    <property type="term" value="C:plasma membrane"/>
    <property type="evidence" value="ECO:0007669"/>
    <property type="project" value="UniProtKB-SubCell"/>
</dbReference>
<dbReference type="GO" id="GO:0071555">
    <property type="term" value="P:cell wall organization"/>
    <property type="evidence" value="ECO:0007669"/>
    <property type="project" value="UniProtKB-KW"/>
</dbReference>
<evidence type="ECO:0000256" key="5">
    <source>
        <dbReference type="ARBA" id="ARBA00023239"/>
    </source>
</evidence>
<comment type="caution">
    <text evidence="8">The sequence shown here is derived from an EMBL/GenBank/DDBJ whole genome shotgun (WGS) entry which is preliminary data.</text>
</comment>
<dbReference type="GO" id="GO:0008932">
    <property type="term" value="F:lytic endotransglycosylase activity"/>
    <property type="evidence" value="ECO:0007669"/>
    <property type="project" value="UniProtKB-UniRule"/>
</dbReference>
<evidence type="ECO:0000313" key="8">
    <source>
        <dbReference type="EMBL" id="KKU86825.1"/>
    </source>
</evidence>
<keyword evidence="2 7" id="KW-0812">Transmembrane</keyword>
<gene>
    <name evidence="7" type="primary">mltG</name>
    <name evidence="8" type="ORF">UY17_C0038G0004</name>
</gene>
<sequence length="343" mass="38541">MDNNFTLKVRERISALAAKFFSLATFALSTPKKRLATASLATLFILSFSFLLYSPATFPRHSLFSVDEGESIGSVASKLERLGYLKSALIFKVLVLMLDGERGVLAGDYFFEKPAGVGRLAWRFSKGQYGLMAIRLTVPEGSANKEIAKLFGNGDFPRFNQEEFLSSGKEKEGRLFPDTYYFPPNIKAAETLQAMEENFEKQIKNIQPEITAFGKSLKEVIVMASLLEEEARTSETRRRIAGILWKRLSIGMPLQVDAVFPYILGKNTYQITTEDLQFDSPYNTYKYKGLPPGAITNPGLDSLKAAVNPLASNYLYYLSDKNGNMHYAVTHDEHVRNKARYLK</sequence>
<evidence type="ECO:0000256" key="6">
    <source>
        <dbReference type="ARBA" id="ARBA00023316"/>
    </source>
</evidence>
<dbReference type="HAMAP" id="MF_02065">
    <property type="entry name" value="MltG"/>
    <property type="match status" value="1"/>
</dbReference>
<feature type="transmembrane region" description="Helical" evidence="7">
    <location>
        <begin position="35"/>
        <end position="53"/>
    </location>
</feature>
<comment type="similarity">
    <text evidence="7">Belongs to the transglycosylase MltG family.</text>
</comment>
<evidence type="ECO:0000256" key="1">
    <source>
        <dbReference type="ARBA" id="ARBA00022475"/>
    </source>
</evidence>
<accession>A0A0G1WX95</accession>
<dbReference type="PANTHER" id="PTHR30518">
    <property type="entry name" value="ENDOLYTIC MUREIN TRANSGLYCOSYLASE"/>
    <property type="match status" value="1"/>
</dbReference>
<reference evidence="8 9" key="1">
    <citation type="journal article" date="2015" name="Nature">
        <title>rRNA introns, odd ribosomes, and small enigmatic genomes across a large radiation of phyla.</title>
        <authorList>
            <person name="Brown C.T."/>
            <person name="Hug L.A."/>
            <person name="Thomas B.C."/>
            <person name="Sharon I."/>
            <person name="Castelle C.J."/>
            <person name="Singh A."/>
            <person name="Wilkins M.J."/>
            <person name="Williams K.H."/>
            <person name="Banfield J.F."/>
        </authorList>
    </citation>
    <scope>NUCLEOTIDE SEQUENCE [LARGE SCALE GENOMIC DNA]</scope>
</reference>
<dbReference type="Pfam" id="PF02618">
    <property type="entry name" value="YceG"/>
    <property type="match status" value="1"/>
</dbReference>
<dbReference type="NCBIfam" id="TIGR00247">
    <property type="entry name" value="endolytic transglycosylase MltG"/>
    <property type="match status" value="1"/>
</dbReference>
<organism evidence="8 9">
    <name type="scientific">Candidatus Beckwithbacteria bacterium GW2011_GWC2_47_9</name>
    <dbReference type="NCBI Taxonomy" id="1618373"/>
    <lineage>
        <taxon>Bacteria</taxon>
        <taxon>Candidatus Beckwithiibacteriota</taxon>
    </lineage>
</organism>
<keyword evidence="6 7" id="KW-0961">Cell wall biogenesis/degradation</keyword>
<name>A0A0G1WX95_9BACT</name>
<dbReference type="EC" id="4.2.2.29" evidence="7"/>
<dbReference type="PATRIC" id="fig|1618373.3.peg.373"/>